<evidence type="ECO:0000256" key="1">
    <source>
        <dbReference type="SAM" id="MobiDB-lite"/>
    </source>
</evidence>
<protein>
    <submittedName>
        <fullName evidence="2">Uncharacterized protein</fullName>
    </submittedName>
</protein>
<keyword evidence="3" id="KW-1185">Reference proteome</keyword>
<feature type="compositionally biased region" description="Polar residues" evidence="1">
    <location>
        <begin position="358"/>
        <end position="376"/>
    </location>
</feature>
<accession>A0ABQ8SWR3</accession>
<evidence type="ECO:0000313" key="2">
    <source>
        <dbReference type="EMBL" id="KAJ4438166.1"/>
    </source>
</evidence>
<proteinExistence type="predicted"/>
<sequence length="533" mass="59927">MEIALQLIRNSSFSAEIFILIQPHIRQWGLEQCGTGPPRRQYKTALNTHRGRSMVLTTPPHSSAEVMKAKSSTTSSFMTCDKTIVGNELYETVGVAVTVQVGSFVCRLCLRLLKEFCSSSTPGMPIDAHRSKRALYSSGEPERFTTERKETDEREDIILFTMSDISEDYSKPVKEVSRGSKRSKYEENWGKYAKHTRIRLYNTLARPMLNYGSEARTLRKADKSRITACEMRFMRRTAGYTKWDLKRNCEILKELKTQPEDKSPLLFPPHSTLKAGPWMGGVKPDQATEPDENVRGDPGKTNNTGKENNAYFLETPTGSAFRYVGEEFLPDFPVGLVVILARERRHQLTDRPLETEISETTAGSDLTNSAVPTSSAAEEKVNAHSGSTTSVMSASSEIEEIFNTSIILRFSVPAIPKPSTSLAGEPKSDDNDALSESTMRISYKIFHEIANELKTFNEGEFIKRCLIILADELCPQQVGEVEAIRLSRRTVVRRLQEGSCNASPPLRERSALACLAEREQLWLAKWNRSHTRP</sequence>
<feature type="region of interest" description="Disordered" evidence="1">
    <location>
        <begin position="354"/>
        <end position="388"/>
    </location>
</feature>
<evidence type="ECO:0000313" key="3">
    <source>
        <dbReference type="Proteomes" id="UP001148838"/>
    </source>
</evidence>
<name>A0ABQ8SWR3_PERAM</name>
<reference evidence="2 3" key="1">
    <citation type="journal article" date="2022" name="Allergy">
        <title>Genome assembly and annotation of Periplaneta americana reveal a comprehensive cockroach allergen profile.</title>
        <authorList>
            <person name="Wang L."/>
            <person name="Xiong Q."/>
            <person name="Saelim N."/>
            <person name="Wang L."/>
            <person name="Nong W."/>
            <person name="Wan A.T."/>
            <person name="Shi M."/>
            <person name="Liu X."/>
            <person name="Cao Q."/>
            <person name="Hui J.H.L."/>
            <person name="Sookrung N."/>
            <person name="Leung T.F."/>
            <person name="Tungtrongchitr A."/>
            <person name="Tsui S.K.W."/>
        </authorList>
    </citation>
    <scope>NUCLEOTIDE SEQUENCE [LARGE SCALE GENOMIC DNA]</scope>
    <source>
        <strain evidence="2">PWHHKU_190912</strain>
    </source>
</reference>
<comment type="caution">
    <text evidence="2">The sequence shown here is derived from an EMBL/GenBank/DDBJ whole genome shotgun (WGS) entry which is preliminary data.</text>
</comment>
<dbReference type="EMBL" id="JAJSOF020000019">
    <property type="protein sequence ID" value="KAJ4438166.1"/>
    <property type="molecule type" value="Genomic_DNA"/>
</dbReference>
<dbReference type="Proteomes" id="UP001148838">
    <property type="component" value="Unassembled WGS sequence"/>
</dbReference>
<feature type="region of interest" description="Disordered" evidence="1">
    <location>
        <begin position="273"/>
        <end position="309"/>
    </location>
</feature>
<organism evidence="2 3">
    <name type="scientific">Periplaneta americana</name>
    <name type="common">American cockroach</name>
    <name type="synonym">Blatta americana</name>
    <dbReference type="NCBI Taxonomy" id="6978"/>
    <lineage>
        <taxon>Eukaryota</taxon>
        <taxon>Metazoa</taxon>
        <taxon>Ecdysozoa</taxon>
        <taxon>Arthropoda</taxon>
        <taxon>Hexapoda</taxon>
        <taxon>Insecta</taxon>
        <taxon>Pterygota</taxon>
        <taxon>Neoptera</taxon>
        <taxon>Polyneoptera</taxon>
        <taxon>Dictyoptera</taxon>
        <taxon>Blattodea</taxon>
        <taxon>Blattoidea</taxon>
        <taxon>Blattidae</taxon>
        <taxon>Blattinae</taxon>
        <taxon>Periplaneta</taxon>
    </lineage>
</organism>
<gene>
    <name evidence="2" type="ORF">ANN_14105</name>
</gene>